<organism evidence="2 3">
    <name type="scientific">Novosphingobium endophyticum</name>
    <dbReference type="NCBI Taxonomy" id="1955250"/>
    <lineage>
        <taxon>Bacteria</taxon>
        <taxon>Pseudomonadati</taxon>
        <taxon>Pseudomonadota</taxon>
        <taxon>Alphaproteobacteria</taxon>
        <taxon>Sphingomonadales</taxon>
        <taxon>Sphingomonadaceae</taxon>
        <taxon>Novosphingobium</taxon>
    </lineage>
</organism>
<dbReference type="Proteomes" id="UP000608154">
    <property type="component" value="Unassembled WGS sequence"/>
</dbReference>
<keyword evidence="2" id="KW-0489">Methyltransferase</keyword>
<dbReference type="PANTHER" id="PTHR43861">
    <property type="entry name" value="TRANS-ACONITATE 2-METHYLTRANSFERASE-RELATED"/>
    <property type="match status" value="1"/>
</dbReference>
<evidence type="ECO:0000313" key="2">
    <source>
        <dbReference type="EMBL" id="GGC07774.1"/>
    </source>
</evidence>
<dbReference type="Pfam" id="PF08484">
    <property type="entry name" value="Methyltransf_14"/>
    <property type="match status" value="1"/>
</dbReference>
<dbReference type="SUPFAM" id="SSF53335">
    <property type="entry name" value="S-adenosyl-L-methionine-dependent methyltransferases"/>
    <property type="match status" value="1"/>
</dbReference>
<dbReference type="RefSeq" id="WP_188772171.1">
    <property type="nucleotide sequence ID" value="NZ_BMHK01000020.1"/>
</dbReference>
<dbReference type="InterPro" id="IPR029063">
    <property type="entry name" value="SAM-dependent_MTases_sf"/>
</dbReference>
<dbReference type="GO" id="GO:0008168">
    <property type="term" value="F:methyltransferase activity"/>
    <property type="evidence" value="ECO:0007669"/>
    <property type="project" value="UniProtKB-KW"/>
</dbReference>
<dbReference type="EMBL" id="BMHK01000020">
    <property type="protein sequence ID" value="GGC07774.1"/>
    <property type="molecule type" value="Genomic_DNA"/>
</dbReference>
<dbReference type="Gene3D" id="3.40.50.150">
    <property type="entry name" value="Vaccinia Virus protein VP39"/>
    <property type="match status" value="1"/>
</dbReference>
<feature type="domain" description="C-methyltransferase" evidence="1">
    <location>
        <begin position="281"/>
        <end position="394"/>
    </location>
</feature>
<sequence>MNFADPTLSAQAQGHAAGTACPNCGAGDTRLFYRVEGVPTNSCLLFETREEALGCKRGEISLHFCGGCGFIFNAGFDPDQTEYSDRYEETQGFSPTFSRFHRNLAVELVERHGLRGREVMEIGCGKGEFLVLLSQLGENRGVGVDPSAIPERLEGVPGAERVRLIPEYFEPGHCREEPDFLCCKMTLEHIPDTADFIATIRAGLTEANGTVVFFQVPETYRILQQCAFEDIYHEHCSYFTETSLRRLFEGCGFKVTRTAVEYDDQYLTIEALPSAARSRREDDPSVSEIAELVRTFPERVAAHRDHWRALVRDASAAGRRVVLWGSGSKAVSFLTSLGLAGEVDCVTDINPNRHHHFMPGTGHRIVPPDDLAAIEPGLIVVMNRIYKEEIADHVRNLGLTCDIACL</sequence>
<dbReference type="InterPro" id="IPR013691">
    <property type="entry name" value="MeTrfase_14"/>
</dbReference>
<keyword evidence="3" id="KW-1185">Reference proteome</keyword>
<reference evidence="2" key="1">
    <citation type="journal article" date="2014" name="Int. J. Syst. Evol. Microbiol.">
        <title>Complete genome sequence of Corynebacterium casei LMG S-19264T (=DSM 44701T), isolated from a smear-ripened cheese.</title>
        <authorList>
            <consortium name="US DOE Joint Genome Institute (JGI-PGF)"/>
            <person name="Walter F."/>
            <person name="Albersmeier A."/>
            <person name="Kalinowski J."/>
            <person name="Ruckert C."/>
        </authorList>
    </citation>
    <scope>NUCLEOTIDE SEQUENCE</scope>
    <source>
        <strain evidence="2">CGMCC 1.15095</strain>
    </source>
</reference>
<comment type="caution">
    <text evidence="2">The sequence shown here is derived from an EMBL/GenBank/DDBJ whole genome shotgun (WGS) entry which is preliminary data.</text>
</comment>
<gene>
    <name evidence="2" type="ORF">GCM10011494_27990</name>
</gene>
<proteinExistence type="predicted"/>
<dbReference type="Gene3D" id="3.40.50.720">
    <property type="entry name" value="NAD(P)-binding Rossmann-like Domain"/>
    <property type="match status" value="1"/>
</dbReference>
<keyword evidence="2" id="KW-0808">Transferase</keyword>
<protein>
    <submittedName>
        <fullName evidence="2">NDP-hexose methyltransferase</fullName>
    </submittedName>
</protein>
<dbReference type="Pfam" id="PF13489">
    <property type="entry name" value="Methyltransf_23"/>
    <property type="match status" value="1"/>
</dbReference>
<evidence type="ECO:0000259" key="1">
    <source>
        <dbReference type="Pfam" id="PF08484"/>
    </source>
</evidence>
<evidence type="ECO:0000313" key="3">
    <source>
        <dbReference type="Proteomes" id="UP000608154"/>
    </source>
</evidence>
<dbReference type="GO" id="GO:0032259">
    <property type="term" value="P:methylation"/>
    <property type="evidence" value="ECO:0007669"/>
    <property type="project" value="UniProtKB-KW"/>
</dbReference>
<dbReference type="AlphaFoldDB" id="A0A916X6P5"/>
<accession>A0A916X6P5</accession>
<name>A0A916X6P5_9SPHN</name>
<reference evidence="2" key="2">
    <citation type="submission" date="2020-09" db="EMBL/GenBank/DDBJ databases">
        <authorList>
            <person name="Sun Q."/>
            <person name="Zhou Y."/>
        </authorList>
    </citation>
    <scope>NUCLEOTIDE SEQUENCE</scope>
    <source>
        <strain evidence="2">CGMCC 1.15095</strain>
    </source>
</reference>